<name>A0A2I8EZE2_9BURK</name>
<dbReference type="KEGG" id="pter:C2L65_35125"/>
<gene>
    <name evidence="1" type="ORF">C2L65_35125</name>
</gene>
<organism evidence="1 2">
    <name type="scientific">Paraburkholderia terrae</name>
    <dbReference type="NCBI Taxonomy" id="311230"/>
    <lineage>
        <taxon>Bacteria</taxon>
        <taxon>Pseudomonadati</taxon>
        <taxon>Pseudomonadota</taxon>
        <taxon>Betaproteobacteria</taxon>
        <taxon>Burkholderiales</taxon>
        <taxon>Burkholderiaceae</taxon>
        <taxon>Paraburkholderia</taxon>
    </lineage>
</organism>
<proteinExistence type="predicted"/>
<sequence length="185" mass="20940">MTNAPLATDALLETFDVHVLDSIHAHLEEQGGASAAYVVPMKRIFIQAGNTEERCVVIVVPRMSRQHVDIDRERIYSEMRIAPDRTHRACLILANGSVALTEAAVSRAGPLVYKRLMVVWMFADAIALSEYRYRDDHQEELNLVSRKADRHGHLERRSISSLHLAAQRTVIEVFDCFEMDSEIPS</sequence>
<dbReference type="AlphaFoldDB" id="A0A2I8EZE2"/>
<evidence type="ECO:0000313" key="2">
    <source>
        <dbReference type="Proteomes" id="UP000243502"/>
    </source>
</evidence>
<dbReference type="EMBL" id="CP026113">
    <property type="protein sequence ID" value="AUT64859.1"/>
    <property type="molecule type" value="Genomic_DNA"/>
</dbReference>
<protein>
    <submittedName>
        <fullName evidence="1">Uncharacterized protein</fullName>
    </submittedName>
</protein>
<evidence type="ECO:0000313" key="1">
    <source>
        <dbReference type="EMBL" id="AUT64859.1"/>
    </source>
</evidence>
<accession>A0A2I8EZE2</accession>
<reference evidence="1 2" key="1">
    <citation type="submission" date="2018-01" db="EMBL/GenBank/DDBJ databases">
        <title>Species boundaries and ecological features among Paraburkholderia terrae DSMZ17804T, P. hospita DSMZ17164T and P. caribensis DSMZ13236T.</title>
        <authorList>
            <person name="Pratama A.A."/>
        </authorList>
    </citation>
    <scope>NUCLEOTIDE SEQUENCE [LARGE SCALE GENOMIC DNA]</scope>
    <source>
        <strain evidence="1 2">DSM 17804</strain>
    </source>
</reference>
<dbReference type="Proteomes" id="UP000243502">
    <property type="component" value="Chromosome 3"/>
</dbReference>